<keyword evidence="2" id="KW-1185">Reference proteome</keyword>
<dbReference type="STRING" id="1549748.WH95_13825"/>
<evidence type="ECO:0008006" key="3">
    <source>
        <dbReference type="Google" id="ProtNLM"/>
    </source>
</evidence>
<sequence>MAVAEPITSVKEIGECWKTNFSPNSSLDTIVELSMKLSRDGKVEEVIVVDPERFNHDDAFNALSNELGKALVECGPYKFPDDLHDDWKVMNIRFDPSKMFGQ</sequence>
<evidence type="ECO:0000313" key="2">
    <source>
        <dbReference type="Proteomes" id="UP000034491"/>
    </source>
</evidence>
<protein>
    <recommendedName>
        <fullName evidence="3">TonB C-terminal domain-containing protein</fullName>
    </recommendedName>
</protein>
<reference evidence="1 2" key="1">
    <citation type="submission" date="2015-03" db="EMBL/GenBank/DDBJ databases">
        <title>Genome sequence of Kiloniella sp. P1-1, isolated from the gut microflora of Pacific white shrimp, Penaeus vannamei.</title>
        <authorList>
            <person name="Shao Z."/>
            <person name="Wang L."/>
            <person name="Li X."/>
        </authorList>
    </citation>
    <scope>NUCLEOTIDE SEQUENCE [LARGE SCALE GENOMIC DNA]</scope>
    <source>
        <strain evidence="1 2">P1-1</strain>
    </source>
</reference>
<dbReference type="Gene3D" id="3.30.1150.10">
    <property type="match status" value="1"/>
</dbReference>
<proteinExistence type="predicted"/>
<evidence type="ECO:0000313" key="1">
    <source>
        <dbReference type="EMBL" id="KKJ76294.1"/>
    </source>
</evidence>
<name>A0A0M2R7A1_9PROT</name>
<dbReference type="Proteomes" id="UP000034491">
    <property type="component" value="Unassembled WGS sequence"/>
</dbReference>
<comment type="caution">
    <text evidence="1">The sequence shown here is derived from an EMBL/GenBank/DDBJ whole genome shotgun (WGS) entry which is preliminary data.</text>
</comment>
<gene>
    <name evidence="1" type="ORF">WH95_13825</name>
</gene>
<dbReference type="EMBL" id="LANI01000020">
    <property type="protein sequence ID" value="KKJ76294.1"/>
    <property type="molecule type" value="Genomic_DNA"/>
</dbReference>
<dbReference type="AlphaFoldDB" id="A0A0M2R7A1"/>
<organism evidence="1 2">
    <name type="scientific">Kiloniella litopenaei</name>
    <dbReference type="NCBI Taxonomy" id="1549748"/>
    <lineage>
        <taxon>Bacteria</taxon>
        <taxon>Pseudomonadati</taxon>
        <taxon>Pseudomonadota</taxon>
        <taxon>Alphaproteobacteria</taxon>
        <taxon>Rhodospirillales</taxon>
        <taxon>Kiloniellaceae</taxon>
        <taxon>Kiloniella</taxon>
    </lineage>
</organism>
<accession>A0A0M2R7A1</accession>